<feature type="transmembrane region" description="Helical" evidence="8">
    <location>
        <begin position="205"/>
        <end position="234"/>
    </location>
</feature>
<keyword evidence="4" id="KW-0997">Cell inner membrane</keyword>
<evidence type="ECO:0000256" key="4">
    <source>
        <dbReference type="ARBA" id="ARBA00022519"/>
    </source>
</evidence>
<sequence length="399" mass="44170">MTLYRYRAVDPRGRRQEGQLEAAHLEDLEARLHRLGLDLIGARPGTYRRRGRGTLGRRDRILLYFHLEQLLHAGLPLWESLLEIRHGEESPALGDVVTGLIEGLEGGLTLSQAMAHHPGPFPPTEIQLIRAGELSGRLLEILRELTETLKWEDEIHAQTRRLLLYPALLAAMVLGSSGFLLIYLVPQLQSFVRHLGHELPLSTRLLFALSDLLVYHGQALALGLLGLGCLGILLSRWTPRFQDFRDRWLLRLPKIGPLLEKSLLARFARSLALLYGAGISVLEGLQACATLVGNRHVHGGIVRVGEQIAAGTSLSGAFASAHLFPPLMLRMVQMGETTGALDQALRNVAYFYDRDIREQLGRLQALLEPCLTLILGSLLGWIMVAILGPIYDAVATLGH</sequence>
<proteinExistence type="inferred from homology"/>
<dbReference type="KEGG" id="aiq:Azoinq_04385"/>
<gene>
    <name evidence="10" type="ORF">Azoinq_04385</name>
</gene>
<evidence type="ECO:0000256" key="8">
    <source>
        <dbReference type="SAM" id="Phobius"/>
    </source>
</evidence>
<dbReference type="AlphaFoldDB" id="A0A975SNZ6"/>
<dbReference type="GO" id="GO:0005886">
    <property type="term" value="C:plasma membrane"/>
    <property type="evidence" value="ECO:0007669"/>
    <property type="project" value="UniProtKB-SubCell"/>
</dbReference>
<keyword evidence="7 8" id="KW-0472">Membrane</keyword>
<evidence type="ECO:0000256" key="2">
    <source>
        <dbReference type="ARBA" id="ARBA00005745"/>
    </source>
</evidence>
<dbReference type="Pfam" id="PF00482">
    <property type="entry name" value="T2SSF"/>
    <property type="match status" value="2"/>
</dbReference>
<comment type="subcellular location">
    <subcellularLocation>
        <location evidence="1">Cell inner membrane</location>
        <topology evidence="1">Multi-pass membrane protein</topology>
    </subcellularLocation>
</comment>
<evidence type="ECO:0000256" key="6">
    <source>
        <dbReference type="ARBA" id="ARBA00022989"/>
    </source>
</evidence>
<accession>A0A975SNZ6</accession>
<dbReference type="Proteomes" id="UP000683428">
    <property type="component" value="Chromosome"/>
</dbReference>
<feature type="domain" description="Type II secretion system protein GspF" evidence="9">
    <location>
        <begin position="267"/>
        <end position="389"/>
    </location>
</feature>
<organism evidence="10 11">
    <name type="scientific">Azospira inquinata</name>
    <dbReference type="NCBI Taxonomy" id="2785627"/>
    <lineage>
        <taxon>Bacteria</taxon>
        <taxon>Pseudomonadati</taxon>
        <taxon>Pseudomonadota</taxon>
        <taxon>Betaproteobacteria</taxon>
        <taxon>Rhodocyclales</taxon>
        <taxon>Rhodocyclaceae</taxon>
        <taxon>Azospira</taxon>
    </lineage>
</organism>
<evidence type="ECO:0000256" key="7">
    <source>
        <dbReference type="ARBA" id="ARBA00023136"/>
    </source>
</evidence>
<keyword evidence="11" id="KW-1185">Reference proteome</keyword>
<evidence type="ECO:0000256" key="1">
    <source>
        <dbReference type="ARBA" id="ARBA00004429"/>
    </source>
</evidence>
<evidence type="ECO:0000256" key="5">
    <source>
        <dbReference type="ARBA" id="ARBA00022692"/>
    </source>
</evidence>
<evidence type="ECO:0000256" key="3">
    <source>
        <dbReference type="ARBA" id="ARBA00022475"/>
    </source>
</evidence>
<keyword evidence="5 8" id="KW-0812">Transmembrane</keyword>
<evidence type="ECO:0000313" key="11">
    <source>
        <dbReference type="Proteomes" id="UP000683428"/>
    </source>
</evidence>
<protein>
    <submittedName>
        <fullName evidence="10">Type II secretion system F family protein</fullName>
    </submittedName>
</protein>
<evidence type="ECO:0000259" key="9">
    <source>
        <dbReference type="Pfam" id="PF00482"/>
    </source>
</evidence>
<dbReference type="PANTHER" id="PTHR30012:SF0">
    <property type="entry name" value="TYPE II SECRETION SYSTEM PROTEIN F-RELATED"/>
    <property type="match status" value="1"/>
</dbReference>
<dbReference type="PANTHER" id="PTHR30012">
    <property type="entry name" value="GENERAL SECRETION PATHWAY PROTEIN"/>
    <property type="match status" value="1"/>
</dbReference>
<dbReference type="RefSeq" id="WP_216131906.1">
    <property type="nucleotide sequence ID" value="NZ_CP064782.1"/>
</dbReference>
<keyword evidence="6 8" id="KW-1133">Transmembrane helix</keyword>
<feature type="domain" description="Type II secretion system protein GspF" evidence="9">
    <location>
        <begin position="70"/>
        <end position="186"/>
    </location>
</feature>
<feature type="transmembrane region" description="Helical" evidence="8">
    <location>
        <begin position="162"/>
        <end position="185"/>
    </location>
</feature>
<keyword evidence="3" id="KW-1003">Cell membrane</keyword>
<evidence type="ECO:0000313" key="10">
    <source>
        <dbReference type="EMBL" id="QWT49852.1"/>
    </source>
</evidence>
<name>A0A975SNZ6_9RHOO</name>
<comment type="similarity">
    <text evidence="2">Belongs to the GSP F family.</text>
</comment>
<dbReference type="InterPro" id="IPR003004">
    <property type="entry name" value="GspF/PilC"/>
</dbReference>
<feature type="transmembrane region" description="Helical" evidence="8">
    <location>
        <begin position="370"/>
        <end position="391"/>
    </location>
</feature>
<dbReference type="FunFam" id="1.20.81.30:FF:000001">
    <property type="entry name" value="Type II secretion system protein F"/>
    <property type="match status" value="1"/>
</dbReference>
<reference evidence="10" key="1">
    <citation type="submission" date="2020-11" db="EMBL/GenBank/DDBJ databases">
        <title>Azospira inquinata sp. nov.</title>
        <authorList>
            <person name="Moe W.M."/>
            <person name="Mikes M.C."/>
        </authorList>
    </citation>
    <scope>NUCLEOTIDE SEQUENCE</scope>
    <source>
        <strain evidence="10">Azo-3</strain>
    </source>
</reference>
<dbReference type="InterPro" id="IPR018076">
    <property type="entry name" value="T2SS_GspF_dom"/>
</dbReference>
<dbReference type="EMBL" id="CP064782">
    <property type="protein sequence ID" value="QWT49852.1"/>
    <property type="molecule type" value="Genomic_DNA"/>
</dbReference>